<reference evidence="1 2" key="1">
    <citation type="submission" date="2021-01" db="EMBL/GenBank/DDBJ databases">
        <title>Whole genome shotgun sequence of Asanoa siamensis NBRC 107932.</title>
        <authorList>
            <person name="Komaki H."/>
            <person name="Tamura T."/>
        </authorList>
    </citation>
    <scope>NUCLEOTIDE SEQUENCE [LARGE SCALE GENOMIC DNA]</scope>
    <source>
        <strain evidence="1 2">NBRC 107932</strain>
    </source>
</reference>
<dbReference type="Proteomes" id="UP000604117">
    <property type="component" value="Unassembled WGS sequence"/>
</dbReference>
<dbReference type="EMBL" id="BONE01000067">
    <property type="protein sequence ID" value="GIF76666.1"/>
    <property type="molecule type" value="Genomic_DNA"/>
</dbReference>
<name>A0ABQ4CZE8_9ACTN</name>
<evidence type="ECO:0000313" key="2">
    <source>
        <dbReference type="Proteomes" id="UP000604117"/>
    </source>
</evidence>
<protein>
    <submittedName>
        <fullName evidence="1">Uncharacterized protein</fullName>
    </submittedName>
</protein>
<evidence type="ECO:0000313" key="1">
    <source>
        <dbReference type="EMBL" id="GIF76666.1"/>
    </source>
</evidence>
<gene>
    <name evidence="1" type="ORF">Asi02nite_61840</name>
</gene>
<comment type="caution">
    <text evidence="1">The sequence shown here is derived from an EMBL/GenBank/DDBJ whole genome shotgun (WGS) entry which is preliminary data.</text>
</comment>
<sequence length="105" mass="12001">MFVGTRPYADRFSLSLVDLVLLENIEAGERTDCRRVNDYDGDLLAGFTPLDRLLPPQPWTAVWHASRDILLKRHGDFFMISARTDEALAEFRVAHPGEWLGDRAE</sequence>
<proteinExistence type="predicted"/>
<keyword evidence="2" id="KW-1185">Reference proteome</keyword>
<organism evidence="1 2">
    <name type="scientific">Asanoa siamensis</name>
    <dbReference type="NCBI Taxonomy" id="926357"/>
    <lineage>
        <taxon>Bacteria</taxon>
        <taxon>Bacillati</taxon>
        <taxon>Actinomycetota</taxon>
        <taxon>Actinomycetes</taxon>
        <taxon>Micromonosporales</taxon>
        <taxon>Micromonosporaceae</taxon>
        <taxon>Asanoa</taxon>
    </lineage>
</organism>
<accession>A0ABQ4CZE8</accession>